<dbReference type="PaxDb" id="3218-PP1S226_81V6.1"/>
<accession>A0A2K1KZK7</accession>
<evidence type="ECO:0000313" key="7">
    <source>
        <dbReference type="Proteomes" id="UP000006727"/>
    </source>
</evidence>
<dbReference type="InterPro" id="IPR050794">
    <property type="entry name" value="CPA2_transporter"/>
</dbReference>
<keyword evidence="7" id="KW-1185">Reference proteome</keyword>
<dbReference type="Proteomes" id="UP000006727">
    <property type="component" value="Chromosome 2"/>
</dbReference>
<gene>
    <name evidence="5" type="ORF">PHYPA_002016</name>
</gene>
<dbReference type="AlphaFoldDB" id="A0A2K1KZK7"/>
<organism evidence="5">
    <name type="scientific">Physcomitrium patens</name>
    <name type="common">Spreading-leaved earth moss</name>
    <name type="synonym">Physcomitrella patens</name>
    <dbReference type="NCBI Taxonomy" id="3218"/>
    <lineage>
        <taxon>Eukaryota</taxon>
        <taxon>Viridiplantae</taxon>
        <taxon>Streptophyta</taxon>
        <taxon>Embryophyta</taxon>
        <taxon>Bryophyta</taxon>
        <taxon>Bryophytina</taxon>
        <taxon>Bryopsida</taxon>
        <taxon>Funariidae</taxon>
        <taxon>Funariales</taxon>
        <taxon>Funariaceae</taxon>
        <taxon>Physcomitrium</taxon>
    </lineage>
</organism>
<dbReference type="PANTHER" id="PTHR32468:SF0">
    <property type="entry name" value="K(+)_H(+) ANTIPORTER 1"/>
    <property type="match status" value="1"/>
</dbReference>
<evidence type="ECO:0000256" key="4">
    <source>
        <dbReference type="ARBA" id="ARBA00023065"/>
    </source>
</evidence>
<dbReference type="Gene3D" id="1.20.1530.20">
    <property type="match status" value="1"/>
</dbReference>
<dbReference type="Gramene" id="Pp3c2_920V3.1">
    <property type="protein sequence ID" value="PAC:32932633.CDS.1"/>
    <property type="gene ID" value="Pp3c2_920"/>
</dbReference>
<evidence type="ECO:0000256" key="1">
    <source>
        <dbReference type="ARBA" id="ARBA00022448"/>
    </source>
</evidence>
<name>A0A2K1KZK7_PHYPA</name>
<dbReference type="GO" id="GO:0006813">
    <property type="term" value="P:potassium ion transport"/>
    <property type="evidence" value="ECO:0007669"/>
    <property type="project" value="UniProtKB-KW"/>
</dbReference>
<evidence type="ECO:0000256" key="3">
    <source>
        <dbReference type="ARBA" id="ARBA00022958"/>
    </source>
</evidence>
<dbReference type="EMBL" id="ABEU02000002">
    <property type="protein sequence ID" value="PNR59225.1"/>
    <property type="molecule type" value="Genomic_DNA"/>
</dbReference>
<evidence type="ECO:0000313" key="5">
    <source>
        <dbReference type="EMBL" id="PNR59225.1"/>
    </source>
</evidence>
<keyword evidence="4" id="KW-0406">Ion transport</keyword>
<evidence type="ECO:0000256" key="2">
    <source>
        <dbReference type="ARBA" id="ARBA00022538"/>
    </source>
</evidence>
<keyword evidence="3" id="KW-0630">Potassium</keyword>
<keyword evidence="1" id="KW-0813">Transport</keyword>
<evidence type="ECO:0000313" key="6">
    <source>
        <dbReference type="EnsemblPlants" id="PAC:32932633.CDS.1"/>
    </source>
</evidence>
<dbReference type="InterPro" id="IPR038770">
    <property type="entry name" value="Na+/solute_symporter_sf"/>
</dbReference>
<dbReference type="PANTHER" id="PTHR32468">
    <property type="entry name" value="CATION/H + ANTIPORTER"/>
    <property type="match status" value="1"/>
</dbReference>
<reference evidence="5 7" key="1">
    <citation type="journal article" date="2008" name="Science">
        <title>The Physcomitrella genome reveals evolutionary insights into the conquest of land by plants.</title>
        <authorList>
            <person name="Rensing S."/>
            <person name="Lang D."/>
            <person name="Zimmer A."/>
            <person name="Terry A."/>
            <person name="Salamov A."/>
            <person name="Shapiro H."/>
            <person name="Nishiyama T."/>
            <person name="Perroud P.-F."/>
            <person name="Lindquist E."/>
            <person name="Kamisugi Y."/>
            <person name="Tanahashi T."/>
            <person name="Sakakibara K."/>
            <person name="Fujita T."/>
            <person name="Oishi K."/>
            <person name="Shin-I T."/>
            <person name="Kuroki Y."/>
            <person name="Toyoda A."/>
            <person name="Suzuki Y."/>
            <person name="Hashimoto A."/>
            <person name="Yamaguchi K."/>
            <person name="Sugano A."/>
            <person name="Kohara Y."/>
            <person name="Fujiyama A."/>
            <person name="Anterola A."/>
            <person name="Aoki S."/>
            <person name="Ashton N."/>
            <person name="Barbazuk W.B."/>
            <person name="Barker E."/>
            <person name="Bennetzen J."/>
            <person name="Bezanilla M."/>
            <person name="Blankenship R."/>
            <person name="Cho S.H."/>
            <person name="Dutcher S."/>
            <person name="Estelle M."/>
            <person name="Fawcett J.A."/>
            <person name="Gundlach H."/>
            <person name="Hanada K."/>
            <person name="Heyl A."/>
            <person name="Hicks K.A."/>
            <person name="Hugh J."/>
            <person name="Lohr M."/>
            <person name="Mayer K."/>
            <person name="Melkozernov A."/>
            <person name="Murata T."/>
            <person name="Nelson D."/>
            <person name="Pils B."/>
            <person name="Prigge M."/>
            <person name="Reiss B."/>
            <person name="Renner T."/>
            <person name="Rombauts S."/>
            <person name="Rushton P."/>
            <person name="Sanderfoot A."/>
            <person name="Schween G."/>
            <person name="Shiu S.-H."/>
            <person name="Stueber K."/>
            <person name="Theodoulou F.L."/>
            <person name="Tu H."/>
            <person name="Van de Peer Y."/>
            <person name="Verrier P.J."/>
            <person name="Waters E."/>
            <person name="Wood A."/>
            <person name="Yang L."/>
            <person name="Cove D."/>
            <person name="Cuming A."/>
            <person name="Hasebe M."/>
            <person name="Lucas S."/>
            <person name="Mishler D.B."/>
            <person name="Reski R."/>
            <person name="Grigoriev I."/>
            <person name="Quatrano R.S."/>
            <person name="Boore J.L."/>
        </authorList>
    </citation>
    <scope>NUCLEOTIDE SEQUENCE [LARGE SCALE GENOMIC DNA]</scope>
    <source>
        <strain evidence="6 7">cv. Gransden 2004</strain>
    </source>
</reference>
<reference evidence="5 7" key="2">
    <citation type="journal article" date="2018" name="Plant J.">
        <title>The Physcomitrella patens chromosome-scale assembly reveals moss genome structure and evolution.</title>
        <authorList>
            <person name="Lang D."/>
            <person name="Ullrich K.K."/>
            <person name="Murat F."/>
            <person name="Fuchs J."/>
            <person name="Jenkins J."/>
            <person name="Haas F.B."/>
            <person name="Piednoel M."/>
            <person name="Gundlach H."/>
            <person name="Van Bel M."/>
            <person name="Meyberg R."/>
            <person name="Vives C."/>
            <person name="Morata J."/>
            <person name="Symeonidi A."/>
            <person name="Hiss M."/>
            <person name="Muchero W."/>
            <person name="Kamisugi Y."/>
            <person name="Saleh O."/>
            <person name="Blanc G."/>
            <person name="Decker E.L."/>
            <person name="van Gessel N."/>
            <person name="Grimwood J."/>
            <person name="Hayes R.D."/>
            <person name="Graham S.W."/>
            <person name="Gunter L.E."/>
            <person name="McDaniel S.F."/>
            <person name="Hoernstein S.N.W."/>
            <person name="Larsson A."/>
            <person name="Li F.W."/>
            <person name="Perroud P.F."/>
            <person name="Phillips J."/>
            <person name="Ranjan P."/>
            <person name="Rokshar D.S."/>
            <person name="Rothfels C.J."/>
            <person name="Schneider L."/>
            <person name="Shu S."/>
            <person name="Stevenson D.W."/>
            <person name="Thummler F."/>
            <person name="Tillich M."/>
            <person name="Villarreal Aguilar J.C."/>
            <person name="Widiez T."/>
            <person name="Wong G.K."/>
            <person name="Wymore A."/>
            <person name="Zhang Y."/>
            <person name="Zimmer A.D."/>
            <person name="Quatrano R.S."/>
            <person name="Mayer K.F.X."/>
            <person name="Goodstein D."/>
            <person name="Casacuberta J.M."/>
            <person name="Vandepoele K."/>
            <person name="Reski R."/>
            <person name="Cuming A.C."/>
            <person name="Tuskan G.A."/>
            <person name="Maumus F."/>
            <person name="Salse J."/>
            <person name="Schmutz J."/>
            <person name="Rensing S.A."/>
        </authorList>
    </citation>
    <scope>NUCLEOTIDE SEQUENCE [LARGE SCALE GENOMIC DNA]</scope>
    <source>
        <strain evidence="6 7">cv. Gransden 2004</strain>
    </source>
</reference>
<dbReference type="EnsemblPlants" id="Pp3c2_920V3.1">
    <property type="protein sequence ID" value="PAC:32932633.CDS.1"/>
    <property type="gene ID" value="Pp3c2_920"/>
</dbReference>
<protein>
    <submittedName>
        <fullName evidence="5 6">Uncharacterized protein</fullName>
    </submittedName>
</protein>
<reference evidence="6" key="3">
    <citation type="submission" date="2020-12" db="UniProtKB">
        <authorList>
            <consortium name="EnsemblPlants"/>
        </authorList>
    </citation>
    <scope>IDENTIFICATION</scope>
</reference>
<proteinExistence type="predicted"/>
<dbReference type="InParanoid" id="A0A2K1KZK7"/>
<keyword evidence="2" id="KW-0633">Potassium transport</keyword>
<sequence length="84" mass="9012">MFGVFLAATAPKVNPCKTLTLGVLMNTKGLVELVVLNIGKDRGVLNEETFAIMVLMALESAGSRDQIVAAFETYGQLSKVCYIS</sequence>